<keyword evidence="1" id="KW-1133">Transmembrane helix</keyword>
<evidence type="ECO:0000313" key="2">
    <source>
        <dbReference type="EMBL" id="NMM96936.1"/>
    </source>
</evidence>
<dbReference type="EMBL" id="JAAIIF010000018">
    <property type="protein sequence ID" value="NMM96936.1"/>
    <property type="molecule type" value="Genomic_DNA"/>
</dbReference>
<evidence type="ECO:0000313" key="3">
    <source>
        <dbReference type="Proteomes" id="UP000529710"/>
    </source>
</evidence>
<feature type="transmembrane region" description="Helical" evidence="1">
    <location>
        <begin position="289"/>
        <end position="306"/>
    </location>
</feature>
<feature type="transmembrane region" description="Helical" evidence="1">
    <location>
        <begin position="102"/>
        <end position="118"/>
    </location>
</feature>
<keyword evidence="1" id="KW-0472">Membrane</keyword>
<evidence type="ECO:0000256" key="1">
    <source>
        <dbReference type="SAM" id="Phobius"/>
    </source>
</evidence>
<gene>
    <name evidence="2" type="ORF">G1C98_1674</name>
</gene>
<accession>A0A7Y0EV15</accession>
<feature type="transmembrane region" description="Helical" evidence="1">
    <location>
        <begin position="124"/>
        <end position="140"/>
    </location>
</feature>
<protein>
    <submittedName>
        <fullName evidence="2">ABC transporter permease</fullName>
    </submittedName>
</protein>
<organism evidence="2 3">
    <name type="scientific">Bifidobacterium erythrocebi</name>
    <dbReference type="NCBI Taxonomy" id="2675325"/>
    <lineage>
        <taxon>Bacteria</taxon>
        <taxon>Bacillati</taxon>
        <taxon>Actinomycetota</taxon>
        <taxon>Actinomycetes</taxon>
        <taxon>Bifidobacteriales</taxon>
        <taxon>Bifidobacteriaceae</taxon>
        <taxon>Bifidobacterium</taxon>
    </lineage>
</organism>
<feature type="transmembrane region" description="Helical" evidence="1">
    <location>
        <begin position="194"/>
        <end position="212"/>
    </location>
</feature>
<proteinExistence type="predicted"/>
<keyword evidence="1" id="KW-0812">Transmembrane</keyword>
<comment type="caution">
    <text evidence="2">The sequence shown here is derived from an EMBL/GenBank/DDBJ whole genome shotgun (WGS) entry which is preliminary data.</text>
</comment>
<feature type="transmembrane region" description="Helical" evidence="1">
    <location>
        <begin position="152"/>
        <end position="174"/>
    </location>
</feature>
<sequence>MLHRHWRGFAFAVYFAVVVCVMAFHEPWFDEAQSWLIARDASFHDILLVRPHYEGHPPLWWLMLSIPAKLGVPYEIGLKGIQLACAALMAGLLIFRAPFPPVAVALLPFTYFMCFQYGVTSRPYALMCAAIFLVADCWATRDQHPWRLALSLTLLCCTSSYGIALACAVALVWVARTVLQARSLRALIADPHRFAAWLVLMVAGIVLTVCILPYPDTFGATPGANGNSIVAKFLMFWLVLPSESLFTSFAGDVSLHGMRLGVLPMVVCVVLSALVWAVLIRLAHRRGDLDILLVPYLLFAVCAVRYFSMHHLGILFALLVADWWIVLRDRPLEAADMPERLRLRIEGCGLFRRGGKGDPTSDAGSRWRNAAGVRNAAALRNAVIVVLLLPSLCWNVAAAACDVRYDYSGARAVASFVERNGLEHDRWVSFWRYFPETTWPDGSHTPRQEDTHRYSWAVIAANPYFDDFARGAAQDSARGSASGHVRGRVRDGSSHDAAHGLLDCTYRGRSYEPNQVPTAAQMNQEIKSCAAKGEPEFVIGDTDFPDYYFNRLGYRMRDYRKITIATKHTPWKTWVTTADITTYVRTDVLRALRLR</sequence>
<name>A0A7Y0EV15_9BIFI</name>
<feature type="transmembrane region" description="Helical" evidence="1">
    <location>
        <begin position="260"/>
        <end position="282"/>
    </location>
</feature>
<reference evidence="2 3" key="1">
    <citation type="submission" date="2020-02" db="EMBL/GenBank/DDBJ databases">
        <title>Characterization of phylogenetic diversity of novel bifidobacterial species isolated in Czech ZOOs.</title>
        <authorList>
            <person name="Lugli G.A."/>
            <person name="Vera N.B."/>
            <person name="Ventura M."/>
        </authorList>
    </citation>
    <scope>NUCLEOTIDE SEQUENCE [LARGE SCALE GENOMIC DNA]</scope>
    <source>
        <strain evidence="2 3">DSM 109960</strain>
    </source>
</reference>
<keyword evidence="3" id="KW-1185">Reference proteome</keyword>
<dbReference type="AlphaFoldDB" id="A0A7Y0EV15"/>
<dbReference type="Proteomes" id="UP000529710">
    <property type="component" value="Unassembled WGS sequence"/>
</dbReference>